<dbReference type="PANTHER" id="PTHR30419">
    <property type="entry name" value="HTH-TYPE TRANSCRIPTIONAL REGULATOR YBHD"/>
    <property type="match status" value="1"/>
</dbReference>
<dbReference type="InterPro" id="IPR000847">
    <property type="entry name" value="LysR_HTH_N"/>
</dbReference>
<evidence type="ECO:0000256" key="2">
    <source>
        <dbReference type="ARBA" id="ARBA00023015"/>
    </source>
</evidence>
<accession>A0A1R1K0C8</accession>
<protein>
    <submittedName>
        <fullName evidence="6">LysR family transcriptional regulator</fullName>
    </submittedName>
</protein>
<dbReference type="RefSeq" id="WP_076407653.1">
    <property type="nucleotide sequence ID" value="NZ_AP028040.1"/>
</dbReference>
<comment type="similarity">
    <text evidence="1">Belongs to the LysR transcriptional regulatory family.</text>
</comment>
<proteinExistence type="inferred from homology"/>
<dbReference type="Gene3D" id="1.10.10.10">
    <property type="entry name" value="Winged helix-like DNA-binding domain superfamily/Winged helix DNA-binding domain"/>
    <property type="match status" value="1"/>
</dbReference>
<dbReference type="PROSITE" id="PS50931">
    <property type="entry name" value="HTH_LYSR"/>
    <property type="match status" value="1"/>
</dbReference>
<dbReference type="Pfam" id="PF00126">
    <property type="entry name" value="HTH_1"/>
    <property type="match status" value="1"/>
</dbReference>
<evidence type="ECO:0000256" key="4">
    <source>
        <dbReference type="ARBA" id="ARBA00023163"/>
    </source>
</evidence>
<dbReference type="InterPro" id="IPR036390">
    <property type="entry name" value="WH_DNA-bd_sf"/>
</dbReference>
<dbReference type="InterPro" id="IPR005119">
    <property type="entry name" value="LysR_subst-bd"/>
</dbReference>
<dbReference type="PANTHER" id="PTHR30419:SF8">
    <property type="entry name" value="NITROGEN ASSIMILATION TRANSCRIPTIONAL ACTIVATOR-RELATED"/>
    <property type="match status" value="1"/>
</dbReference>
<sequence>MSSHRYLRSRLKTRHLLLLTALADEGNVHRAAQALAMTQPAASKMLRELEQMLEVQLFERLPRGVQPTEYGKALIRHARLVIESLDQAHDELAGLKEGQAGHVRVGAITSPAVRLLPDVIATLKREAPMLDVTVEVESSNVLLERLAQDRLDLVIGRLSEEHDKLSLNYEPLTFEPVNAVVRPGHPLLRLTSLTLDLLERATWIVPPLGSVLRHRFELMFQRASVRPPTRVVETSAPLFITRLLECSDMLAVLAADVAQYYAGHGMVVILPLPVPCQMDDYGIITRNDRLPSPAAAKLYAALKAAGAPHAETTAG</sequence>
<dbReference type="Proteomes" id="UP000187251">
    <property type="component" value="Unassembled WGS sequence"/>
</dbReference>
<evidence type="ECO:0000256" key="3">
    <source>
        <dbReference type="ARBA" id="ARBA00023125"/>
    </source>
</evidence>
<evidence type="ECO:0000313" key="6">
    <source>
        <dbReference type="EMBL" id="OMG92859.1"/>
    </source>
</evidence>
<organism evidence="6 7">
    <name type="scientific">Alcaligenes xylosoxydans xylosoxydans</name>
    <name type="common">Achromobacter xylosoxidans</name>
    <dbReference type="NCBI Taxonomy" id="85698"/>
    <lineage>
        <taxon>Bacteria</taxon>
        <taxon>Pseudomonadati</taxon>
        <taxon>Pseudomonadota</taxon>
        <taxon>Betaproteobacteria</taxon>
        <taxon>Burkholderiales</taxon>
        <taxon>Alcaligenaceae</taxon>
        <taxon>Achromobacter</taxon>
    </lineage>
</organism>
<evidence type="ECO:0000313" key="7">
    <source>
        <dbReference type="Proteomes" id="UP000187251"/>
    </source>
</evidence>
<dbReference type="PRINTS" id="PR00039">
    <property type="entry name" value="HTHLYSR"/>
</dbReference>
<dbReference type="InterPro" id="IPR050950">
    <property type="entry name" value="HTH-type_LysR_regulators"/>
</dbReference>
<keyword evidence="3" id="KW-0238">DNA-binding</keyword>
<dbReference type="Gene3D" id="3.40.190.10">
    <property type="entry name" value="Periplasmic binding protein-like II"/>
    <property type="match status" value="2"/>
</dbReference>
<evidence type="ECO:0000259" key="5">
    <source>
        <dbReference type="PROSITE" id="PS50931"/>
    </source>
</evidence>
<keyword evidence="2" id="KW-0805">Transcription regulation</keyword>
<name>A0A1R1K0C8_ALCXX</name>
<reference evidence="6 7" key="1">
    <citation type="submission" date="2016-09" db="EMBL/GenBank/DDBJ databases">
        <title>Phylogenomics of Achromobacter.</title>
        <authorList>
            <person name="Jeukens J."/>
            <person name="Freschi L."/>
            <person name="Vincent A.T."/>
            <person name="Emond-Rheault J.-G."/>
            <person name="Kukavica-Ibrulj I."/>
            <person name="Charette S.J."/>
            <person name="Levesque R.C."/>
        </authorList>
    </citation>
    <scope>NUCLEOTIDE SEQUENCE [LARGE SCALE GENOMIC DNA]</scope>
    <source>
        <strain evidence="6 7">AUS488</strain>
    </source>
</reference>
<dbReference type="GO" id="GO:0005829">
    <property type="term" value="C:cytosol"/>
    <property type="evidence" value="ECO:0007669"/>
    <property type="project" value="TreeGrafter"/>
</dbReference>
<feature type="domain" description="HTH lysR-type" evidence="5">
    <location>
        <begin position="11"/>
        <end position="68"/>
    </location>
</feature>
<gene>
    <name evidence="6" type="ORF">BIZ92_00560</name>
</gene>
<dbReference type="OrthoDB" id="8804410at2"/>
<dbReference type="GO" id="GO:0003677">
    <property type="term" value="F:DNA binding"/>
    <property type="evidence" value="ECO:0007669"/>
    <property type="project" value="UniProtKB-KW"/>
</dbReference>
<dbReference type="InterPro" id="IPR036388">
    <property type="entry name" value="WH-like_DNA-bd_sf"/>
</dbReference>
<dbReference type="FunFam" id="1.10.10.10:FF:000001">
    <property type="entry name" value="LysR family transcriptional regulator"/>
    <property type="match status" value="1"/>
</dbReference>
<dbReference type="Pfam" id="PF03466">
    <property type="entry name" value="LysR_substrate"/>
    <property type="match status" value="1"/>
</dbReference>
<dbReference type="SUPFAM" id="SSF46785">
    <property type="entry name" value="Winged helix' DNA-binding domain"/>
    <property type="match status" value="1"/>
</dbReference>
<dbReference type="AlphaFoldDB" id="A0A1R1K0C8"/>
<dbReference type="SUPFAM" id="SSF53850">
    <property type="entry name" value="Periplasmic binding protein-like II"/>
    <property type="match status" value="1"/>
</dbReference>
<comment type="caution">
    <text evidence="6">The sequence shown here is derived from an EMBL/GenBank/DDBJ whole genome shotgun (WGS) entry which is preliminary data.</text>
</comment>
<keyword evidence="4" id="KW-0804">Transcription</keyword>
<evidence type="ECO:0000256" key="1">
    <source>
        <dbReference type="ARBA" id="ARBA00009437"/>
    </source>
</evidence>
<dbReference type="EMBL" id="MJMN01000001">
    <property type="protein sequence ID" value="OMG92859.1"/>
    <property type="molecule type" value="Genomic_DNA"/>
</dbReference>
<dbReference type="GO" id="GO:0003700">
    <property type="term" value="F:DNA-binding transcription factor activity"/>
    <property type="evidence" value="ECO:0007669"/>
    <property type="project" value="InterPro"/>
</dbReference>